<dbReference type="OrthoDB" id="415825at2759"/>
<evidence type="ECO:0000256" key="5">
    <source>
        <dbReference type="ARBA" id="ARBA00023002"/>
    </source>
</evidence>
<comment type="caution">
    <text evidence="7">The sequence shown here is derived from an EMBL/GenBank/DDBJ whole genome shotgun (WGS) entry which is preliminary data.</text>
</comment>
<protein>
    <recommendedName>
        <fullName evidence="6">FAD-binding PCMH-type domain-containing protein</fullName>
    </recommendedName>
</protein>
<comment type="cofactor">
    <cofactor evidence="1">
        <name>FAD</name>
        <dbReference type="ChEBI" id="CHEBI:57692"/>
    </cofactor>
</comment>
<dbReference type="PANTHER" id="PTHR42973">
    <property type="entry name" value="BINDING OXIDOREDUCTASE, PUTATIVE (AFU_ORTHOLOGUE AFUA_1G17690)-RELATED"/>
    <property type="match status" value="1"/>
</dbReference>
<sequence length="465" mass="51593">MGTPLSNSLTKGSEAYEELRLKFFNTRVPDLYPAEIVSPRTTADVAAAVKSARARGLKVSVRSGGHLFFCNALLEGGLLIETSNLNLEIEYDAVTRIAAVSPGHRVEAVTNYLSGVGRFFPSGHSRTVALGGFLLAGGQGCFLRGWGYTADTWISQLEIVTADGETVIASKTQNPDLFWAAPGSGQGFFGVITRIWVKTIPAQRLFDSTVIVDSTDIFKPLLKWVIETSKKVPKYGVDLFFATFYADKDDPNGGHQSAAKRVFFIINMTVFASSIDEARVLTSPFNIIPDEFQKFVIATIPLTERTWKELWATQESFQPADNGERWNVDSILIDPKATDDDVIDAVTPALFDLPTRLSSGTFCPMDYYPDEADQALSLPQKTYVSSMICWKDPQYDTAIDKWLLDAYTKADKVSVGVYVADFNERHRKPKVMTESALKKWLQIREKWDPSETFVGHRGFASTLGQ</sequence>
<dbReference type="InterPro" id="IPR050416">
    <property type="entry name" value="FAD-linked_Oxidoreductase"/>
</dbReference>
<proteinExistence type="inferred from homology"/>
<dbReference type="PANTHER" id="PTHR42973:SF39">
    <property type="entry name" value="FAD-BINDING PCMH-TYPE DOMAIN-CONTAINING PROTEIN"/>
    <property type="match status" value="1"/>
</dbReference>
<dbReference type="SUPFAM" id="SSF56176">
    <property type="entry name" value="FAD-binding/transporter-associated domain-like"/>
    <property type="match status" value="1"/>
</dbReference>
<evidence type="ECO:0000313" key="8">
    <source>
        <dbReference type="Proteomes" id="UP000770015"/>
    </source>
</evidence>
<dbReference type="PROSITE" id="PS00862">
    <property type="entry name" value="OX2_COVAL_FAD"/>
    <property type="match status" value="1"/>
</dbReference>
<dbReference type="Gene3D" id="3.40.462.20">
    <property type="match status" value="1"/>
</dbReference>
<evidence type="ECO:0000256" key="3">
    <source>
        <dbReference type="ARBA" id="ARBA00022630"/>
    </source>
</evidence>
<reference evidence="7" key="1">
    <citation type="journal article" date="2021" name="Nat. Commun.">
        <title>Genetic determinants of endophytism in the Arabidopsis root mycobiome.</title>
        <authorList>
            <person name="Mesny F."/>
            <person name="Miyauchi S."/>
            <person name="Thiergart T."/>
            <person name="Pickel B."/>
            <person name="Atanasova L."/>
            <person name="Karlsson M."/>
            <person name="Huettel B."/>
            <person name="Barry K.W."/>
            <person name="Haridas S."/>
            <person name="Chen C."/>
            <person name="Bauer D."/>
            <person name="Andreopoulos W."/>
            <person name="Pangilinan J."/>
            <person name="LaButti K."/>
            <person name="Riley R."/>
            <person name="Lipzen A."/>
            <person name="Clum A."/>
            <person name="Drula E."/>
            <person name="Henrissat B."/>
            <person name="Kohler A."/>
            <person name="Grigoriev I.V."/>
            <person name="Martin F.M."/>
            <person name="Hacquard S."/>
        </authorList>
    </citation>
    <scope>NUCLEOTIDE SEQUENCE</scope>
    <source>
        <strain evidence="7">MPI-SDFR-AT-0117</strain>
    </source>
</reference>
<dbReference type="InterPro" id="IPR016166">
    <property type="entry name" value="FAD-bd_PCMH"/>
</dbReference>
<dbReference type="EMBL" id="JAGSXJ010000015">
    <property type="protein sequence ID" value="KAH6685495.1"/>
    <property type="molecule type" value="Genomic_DNA"/>
</dbReference>
<evidence type="ECO:0000313" key="7">
    <source>
        <dbReference type="EMBL" id="KAH6685495.1"/>
    </source>
</evidence>
<evidence type="ECO:0000259" key="6">
    <source>
        <dbReference type="PROSITE" id="PS51387"/>
    </source>
</evidence>
<keyword evidence="3" id="KW-0285">Flavoprotein</keyword>
<dbReference type="InterPro" id="IPR016169">
    <property type="entry name" value="FAD-bd_PCMH_sub2"/>
</dbReference>
<dbReference type="AlphaFoldDB" id="A0A9P8V7W6"/>
<dbReference type="InterPro" id="IPR036318">
    <property type="entry name" value="FAD-bd_PCMH-like_sf"/>
</dbReference>
<comment type="similarity">
    <text evidence="2">Belongs to the oxygen-dependent FAD-linked oxidoreductase family.</text>
</comment>
<accession>A0A9P8V7W6</accession>
<dbReference type="PROSITE" id="PS51387">
    <property type="entry name" value="FAD_PCMH"/>
    <property type="match status" value="1"/>
</dbReference>
<feature type="domain" description="FAD-binding PCMH-type" evidence="6">
    <location>
        <begin position="29"/>
        <end position="202"/>
    </location>
</feature>
<dbReference type="Proteomes" id="UP000770015">
    <property type="component" value="Unassembled WGS sequence"/>
</dbReference>
<keyword evidence="8" id="KW-1185">Reference proteome</keyword>
<keyword evidence="5" id="KW-0560">Oxidoreductase</keyword>
<organism evidence="7 8">
    <name type="scientific">Plectosphaerella plurivora</name>
    <dbReference type="NCBI Taxonomy" id="936078"/>
    <lineage>
        <taxon>Eukaryota</taxon>
        <taxon>Fungi</taxon>
        <taxon>Dikarya</taxon>
        <taxon>Ascomycota</taxon>
        <taxon>Pezizomycotina</taxon>
        <taxon>Sordariomycetes</taxon>
        <taxon>Hypocreomycetidae</taxon>
        <taxon>Glomerellales</taxon>
        <taxon>Plectosphaerellaceae</taxon>
        <taxon>Plectosphaerella</taxon>
    </lineage>
</organism>
<name>A0A9P8V7W6_9PEZI</name>
<dbReference type="Gene3D" id="3.30.465.10">
    <property type="match status" value="1"/>
</dbReference>
<dbReference type="InterPro" id="IPR006093">
    <property type="entry name" value="Oxy_OxRdtase_FAD_BS"/>
</dbReference>
<dbReference type="GO" id="GO:0071949">
    <property type="term" value="F:FAD binding"/>
    <property type="evidence" value="ECO:0007669"/>
    <property type="project" value="InterPro"/>
</dbReference>
<evidence type="ECO:0000256" key="2">
    <source>
        <dbReference type="ARBA" id="ARBA00005466"/>
    </source>
</evidence>
<dbReference type="InterPro" id="IPR006094">
    <property type="entry name" value="Oxid_FAD_bind_N"/>
</dbReference>
<evidence type="ECO:0000256" key="4">
    <source>
        <dbReference type="ARBA" id="ARBA00022827"/>
    </source>
</evidence>
<gene>
    <name evidence="7" type="ORF">F5X68DRAFT_210240</name>
</gene>
<dbReference type="GO" id="GO:0016491">
    <property type="term" value="F:oxidoreductase activity"/>
    <property type="evidence" value="ECO:0007669"/>
    <property type="project" value="UniProtKB-KW"/>
</dbReference>
<keyword evidence="4" id="KW-0274">FAD</keyword>
<dbReference type="Pfam" id="PF01565">
    <property type="entry name" value="FAD_binding_4"/>
    <property type="match status" value="1"/>
</dbReference>
<evidence type="ECO:0000256" key="1">
    <source>
        <dbReference type="ARBA" id="ARBA00001974"/>
    </source>
</evidence>